<evidence type="ECO:0000256" key="2">
    <source>
        <dbReference type="ARBA" id="ARBA00007675"/>
    </source>
</evidence>
<dbReference type="CDD" id="cd10014">
    <property type="entry name" value="TFIIA_gamma_C"/>
    <property type="match status" value="1"/>
</dbReference>
<evidence type="ECO:0000313" key="8">
    <source>
        <dbReference type="EMBL" id="CAE0194103.1"/>
    </source>
</evidence>
<dbReference type="SUPFAM" id="SSF50784">
    <property type="entry name" value="Transcription factor IIA (TFIIA), beta-barrel domain"/>
    <property type="match status" value="1"/>
</dbReference>
<dbReference type="InterPro" id="IPR009083">
    <property type="entry name" value="TFIIA_a-hlx"/>
</dbReference>
<name>A0A7S3FPX1_9CHLO</name>
<evidence type="ECO:0000313" key="9">
    <source>
        <dbReference type="EMBL" id="CAE0194104.1"/>
    </source>
</evidence>
<dbReference type="InterPro" id="IPR015872">
    <property type="entry name" value="TFIIA_gsu_N"/>
</dbReference>
<feature type="domain" description="Transcription initiation factor IIA gamma subunit C-terminal" evidence="7">
    <location>
        <begin position="63"/>
        <end position="117"/>
    </location>
</feature>
<organism evidence="9">
    <name type="scientific">Chloropicon roscoffensis</name>
    <dbReference type="NCBI Taxonomy" id="1461544"/>
    <lineage>
        <taxon>Eukaryota</taxon>
        <taxon>Viridiplantae</taxon>
        <taxon>Chlorophyta</taxon>
        <taxon>Chloropicophyceae</taxon>
        <taxon>Chloropicales</taxon>
        <taxon>Chloropicaceae</taxon>
        <taxon>Chloropicon</taxon>
    </lineage>
</organism>
<sequence>MSGGSNYGVQYRKSKIGEALFDALDSFVSEGKLTGEQADAIQEQFDKAAAKYLGSSQVRAQLKGDLHTYRSFDEIYTLLVKDCEIKLSTTKREPKSAGQVNPQQSTETLKADMVKLICQDAKIGGPRA</sequence>
<dbReference type="Proteomes" id="UP001472866">
    <property type="component" value="Chromosome 14"/>
</dbReference>
<dbReference type="GO" id="GO:0006367">
    <property type="term" value="P:transcription initiation at RNA polymerase II promoter"/>
    <property type="evidence" value="ECO:0007669"/>
    <property type="project" value="InterPro"/>
</dbReference>
<feature type="domain" description="Transcription initiation factor IIA gamma subunit N-terminal" evidence="6">
    <location>
        <begin position="11"/>
        <end position="53"/>
    </location>
</feature>
<evidence type="ECO:0000256" key="1">
    <source>
        <dbReference type="ARBA" id="ARBA00004123"/>
    </source>
</evidence>
<comment type="similarity">
    <text evidence="2">Belongs to the TFIIA subunit 2 family.</text>
</comment>
<keyword evidence="3" id="KW-0805">Transcription regulation</keyword>
<keyword evidence="11" id="KW-1185">Reference proteome</keyword>
<dbReference type="SUPFAM" id="SSF47396">
    <property type="entry name" value="Transcription factor IIA (TFIIA), alpha-helical domain"/>
    <property type="match status" value="1"/>
</dbReference>
<protein>
    <submittedName>
        <fullName evidence="10">Subunit 2 of transcription initiation factor IIA</fullName>
    </submittedName>
</protein>
<dbReference type="GO" id="GO:0005672">
    <property type="term" value="C:transcription factor TFIIA complex"/>
    <property type="evidence" value="ECO:0007669"/>
    <property type="project" value="InterPro"/>
</dbReference>
<dbReference type="InterPro" id="IPR003194">
    <property type="entry name" value="TFIIA_gsu"/>
</dbReference>
<evidence type="ECO:0000313" key="11">
    <source>
        <dbReference type="Proteomes" id="UP001472866"/>
    </source>
</evidence>
<dbReference type="EMBL" id="HBHZ01009370">
    <property type="protein sequence ID" value="CAE0194103.1"/>
    <property type="molecule type" value="Transcribed_RNA"/>
</dbReference>
<dbReference type="AlphaFoldDB" id="A0A7S3FPX1"/>
<dbReference type="PANTHER" id="PTHR10966">
    <property type="entry name" value="TRANSCRIPTION INITIATION FACTOR IIA SUBUNIT 2"/>
    <property type="match status" value="1"/>
</dbReference>
<evidence type="ECO:0000256" key="5">
    <source>
        <dbReference type="ARBA" id="ARBA00023242"/>
    </source>
</evidence>
<dbReference type="EMBL" id="HBHZ01009371">
    <property type="protein sequence ID" value="CAE0194104.1"/>
    <property type="molecule type" value="Transcribed_RNA"/>
</dbReference>
<accession>A0A7S3FPX1</accession>
<dbReference type="GO" id="GO:0003743">
    <property type="term" value="F:translation initiation factor activity"/>
    <property type="evidence" value="ECO:0007669"/>
    <property type="project" value="UniProtKB-KW"/>
</dbReference>
<evidence type="ECO:0000259" key="7">
    <source>
        <dbReference type="Pfam" id="PF02751"/>
    </source>
</evidence>
<dbReference type="EMBL" id="CP151514">
    <property type="protein sequence ID" value="WZN66116.1"/>
    <property type="molecule type" value="Genomic_DNA"/>
</dbReference>
<dbReference type="Gene3D" id="1.10.287.190">
    <property type="entry name" value="Transcription factor IIA gamma subunit, alpha-helical domain"/>
    <property type="match status" value="1"/>
</dbReference>
<reference evidence="9" key="1">
    <citation type="submission" date="2021-01" db="EMBL/GenBank/DDBJ databases">
        <authorList>
            <person name="Corre E."/>
            <person name="Pelletier E."/>
            <person name="Niang G."/>
            <person name="Scheremetjew M."/>
            <person name="Finn R."/>
            <person name="Kale V."/>
            <person name="Holt S."/>
            <person name="Cochrane G."/>
            <person name="Meng A."/>
            <person name="Brown T."/>
            <person name="Cohen L."/>
        </authorList>
    </citation>
    <scope>NUCLEOTIDE SEQUENCE</scope>
    <source>
        <strain evidence="9">RCC1871</strain>
    </source>
</reference>
<keyword evidence="5" id="KW-0539">Nucleus</keyword>
<evidence type="ECO:0000313" key="10">
    <source>
        <dbReference type="EMBL" id="WZN66116.1"/>
    </source>
</evidence>
<evidence type="ECO:0000259" key="6">
    <source>
        <dbReference type="Pfam" id="PF02268"/>
    </source>
</evidence>
<evidence type="ECO:0000256" key="3">
    <source>
        <dbReference type="ARBA" id="ARBA00023015"/>
    </source>
</evidence>
<dbReference type="Pfam" id="PF02751">
    <property type="entry name" value="TFIIA_gamma_C"/>
    <property type="match status" value="1"/>
</dbReference>
<dbReference type="Pfam" id="PF02268">
    <property type="entry name" value="TFIIA_gamma_N"/>
    <property type="match status" value="1"/>
</dbReference>
<dbReference type="InterPro" id="IPR009088">
    <property type="entry name" value="TFIIA_b-brl"/>
</dbReference>
<evidence type="ECO:0000256" key="4">
    <source>
        <dbReference type="ARBA" id="ARBA00023163"/>
    </source>
</evidence>
<comment type="subcellular location">
    <subcellularLocation>
        <location evidence="1">Nucleus</location>
    </subcellularLocation>
</comment>
<keyword evidence="10" id="KW-0396">Initiation factor</keyword>
<dbReference type="Gene3D" id="2.30.18.10">
    <property type="entry name" value="Transcription factor IIA (TFIIA), beta-barrel domain"/>
    <property type="match status" value="1"/>
</dbReference>
<keyword evidence="4" id="KW-0804">Transcription</keyword>
<proteinExistence type="inferred from homology"/>
<keyword evidence="10" id="KW-0648">Protein biosynthesis</keyword>
<reference evidence="10 11" key="2">
    <citation type="submission" date="2024-03" db="EMBL/GenBank/DDBJ databases">
        <title>Complete genome sequence of the green alga Chloropicon roscoffensis RCC1871.</title>
        <authorList>
            <person name="Lemieux C."/>
            <person name="Pombert J.-F."/>
            <person name="Otis C."/>
            <person name="Turmel M."/>
        </authorList>
    </citation>
    <scope>NUCLEOTIDE SEQUENCE [LARGE SCALE GENOMIC DNA]</scope>
    <source>
        <strain evidence="10 11">RCC1871</strain>
    </source>
</reference>
<gene>
    <name evidence="8" type="ORF">CROS1456_LOCUS7194</name>
    <name evidence="9" type="ORF">CROS1456_LOCUS7195</name>
    <name evidence="10" type="ORF">HKI87_14g76790</name>
</gene>
<dbReference type="InterPro" id="IPR015871">
    <property type="entry name" value="TFIIA_gsu_C"/>
</dbReference>